<dbReference type="AlphaFoldDB" id="A0A1V8T6P8"/>
<organism evidence="3 4">
    <name type="scientific">Cryoendolithus antarcticus</name>
    <dbReference type="NCBI Taxonomy" id="1507870"/>
    <lineage>
        <taxon>Eukaryota</taxon>
        <taxon>Fungi</taxon>
        <taxon>Dikarya</taxon>
        <taxon>Ascomycota</taxon>
        <taxon>Pezizomycotina</taxon>
        <taxon>Dothideomycetes</taxon>
        <taxon>Dothideomycetidae</taxon>
        <taxon>Cladosporiales</taxon>
        <taxon>Cladosporiaceae</taxon>
        <taxon>Cryoendolithus</taxon>
    </lineage>
</organism>
<keyword evidence="4" id="KW-1185">Reference proteome</keyword>
<accession>A0A1V8T6P8</accession>
<comment type="similarity">
    <text evidence="1">Belongs to the short-chain dehydrogenases/reductases (SDR) family.</text>
</comment>
<evidence type="ECO:0000256" key="2">
    <source>
        <dbReference type="ARBA" id="ARBA00023002"/>
    </source>
</evidence>
<comment type="caution">
    <text evidence="3">The sequence shown here is derived from an EMBL/GenBank/DDBJ whole genome shotgun (WGS) entry which is preliminary data.</text>
</comment>
<dbReference type="InterPro" id="IPR036291">
    <property type="entry name" value="NAD(P)-bd_dom_sf"/>
</dbReference>
<dbReference type="PRINTS" id="PR00081">
    <property type="entry name" value="GDHRDH"/>
</dbReference>
<dbReference type="Gene3D" id="3.40.50.720">
    <property type="entry name" value="NAD(P)-binding Rossmann-like Domain"/>
    <property type="match status" value="2"/>
</dbReference>
<dbReference type="InParanoid" id="A0A1V8T6P8"/>
<dbReference type="SUPFAM" id="SSF51735">
    <property type="entry name" value="NAD(P)-binding Rossmann-fold domains"/>
    <property type="match status" value="1"/>
</dbReference>
<sequence length="265" mass="27927">MSIIERNSPLNLQYKVCIVTNASSPLGVVICKTLLKANALVLGVDDKARDHSLNAGLGTHFQFERIDIQDANAAGAIIESAKRKFEGLGGGGRVDALVGLVDEDGSDGKAKDLEGSRKLSLAIGEVMKEGNGGSIVVVPSNAKGGHGSEAMVRYPINSARGQADLDQIQLARDLSQQHAGSVRCNVVTPGATTAFEDCSEELYREAQTHMKALMKTERPASDVPASQQVPPEHYAVANLVLFLAGSMSEAIAGKRVNLDGAYCAL</sequence>
<keyword evidence="2" id="KW-0560">Oxidoreductase</keyword>
<dbReference type="Proteomes" id="UP000192596">
    <property type="component" value="Unassembled WGS sequence"/>
</dbReference>
<protein>
    <submittedName>
        <fullName evidence="3">Uncharacterized protein</fullName>
    </submittedName>
</protein>
<evidence type="ECO:0000313" key="3">
    <source>
        <dbReference type="EMBL" id="OQO07083.1"/>
    </source>
</evidence>
<proteinExistence type="inferred from homology"/>
<dbReference type="PANTHER" id="PTHR24321:SF8">
    <property type="entry name" value="ESTRADIOL 17-BETA-DEHYDROGENASE 8-RELATED"/>
    <property type="match status" value="1"/>
</dbReference>
<dbReference type="EMBL" id="NAJO01000015">
    <property type="protein sequence ID" value="OQO07083.1"/>
    <property type="molecule type" value="Genomic_DNA"/>
</dbReference>
<evidence type="ECO:0000313" key="4">
    <source>
        <dbReference type="Proteomes" id="UP000192596"/>
    </source>
</evidence>
<gene>
    <name evidence="3" type="ORF">B0A48_07649</name>
</gene>
<dbReference type="InterPro" id="IPR002347">
    <property type="entry name" value="SDR_fam"/>
</dbReference>
<dbReference type="PANTHER" id="PTHR24321">
    <property type="entry name" value="DEHYDROGENASES, SHORT CHAIN"/>
    <property type="match status" value="1"/>
</dbReference>
<dbReference type="CDD" id="cd05233">
    <property type="entry name" value="SDR_c"/>
    <property type="match status" value="1"/>
</dbReference>
<name>A0A1V8T6P8_9PEZI</name>
<evidence type="ECO:0000256" key="1">
    <source>
        <dbReference type="ARBA" id="ARBA00006484"/>
    </source>
</evidence>
<reference evidence="4" key="1">
    <citation type="submission" date="2017-03" db="EMBL/GenBank/DDBJ databases">
        <title>Genomes of endolithic fungi from Antarctica.</title>
        <authorList>
            <person name="Coleine C."/>
            <person name="Masonjones S."/>
            <person name="Stajich J.E."/>
        </authorList>
    </citation>
    <scope>NUCLEOTIDE SEQUENCE [LARGE SCALE GENOMIC DNA]</scope>
    <source>
        <strain evidence="4">CCFEE 5527</strain>
    </source>
</reference>
<dbReference type="Pfam" id="PF00106">
    <property type="entry name" value="adh_short"/>
    <property type="match status" value="1"/>
</dbReference>
<dbReference type="GO" id="GO:0016491">
    <property type="term" value="F:oxidoreductase activity"/>
    <property type="evidence" value="ECO:0007669"/>
    <property type="project" value="UniProtKB-KW"/>
</dbReference>
<dbReference type="OrthoDB" id="3637222at2759"/>